<reference evidence="1 2" key="1">
    <citation type="journal article" date="2015" name="Sci. Rep.">
        <title>The power of single molecule real-time sequencing technology in the de novo assembly of a eukaryotic genome.</title>
        <authorList>
            <person name="Sakai H."/>
            <person name="Naito K."/>
            <person name="Ogiso-Tanaka E."/>
            <person name="Takahashi Y."/>
            <person name="Iseki K."/>
            <person name="Muto C."/>
            <person name="Satou K."/>
            <person name="Teruya K."/>
            <person name="Shiroma A."/>
            <person name="Shimoji M."/>
            <person name="Hirano T."/>
            <person name="Itoh T."/>
            <person name="Kaga A."/>
            <person name="Tomooka N."/>
        </authorList>
    </citation>
    <scope>NUCLEOTIDE SEQUENCE [LARGE SCALE GENOMIC DNA]</scope>
    <source>
        <strain evidence="2">cv. Shumari</strain>
    </source>
</reference>
<dbReference type="AlphaFoldDB" id="A0A0S3RT06"/>
<organism evidence="1 2">
    <name type="scientific">Vigna angularis var. angularis</name>
    <dbReference type="NCBI Taxonomy" id="157739"/>
    <lineage>
        <taxon>Eukaryota</taxon>
        <taxon>Viridiplantae</taxon>
        <taxon>Streptophyta</taxon>
        <taxon>Embryophyta</taxon>
        <taxon>Tracheophyta</taxon>
        <taxon>Spermatophyta</taxon>
        <taxon>Magnoliopsida</taxon>
        <taxon>eudicotyledons</taxon>
        <taxon>Gunneridae</taxon>
        <taxon>Pentapetalae</taxon>
        <taxon>rosids</taxon>
        <taxon>fabids</taxon>
        <taxon>Fabales</taxon>
        <taxon>Fabaceae</taxon>
        <taxon>Papilionoideae</taxon>
        <taxon>50 kb inversion clade</taxon>
        <taxon>NPAAA clade</taxon>
        <taxon>indigoferoid/millettioid clade</taxon>
        <taxon>Phaseoleae</taxon>
        <taxon>Vigna</taxon>
    </lineage>
</organism>
<name>A0A0S3RT06_PHAAN</name>
<accession>A0A0S3RT06</accession>
<evidence type="ECO:0000313" key="2">
    <source>
        <dbReference type="Proteomes" id="UP000291084"/>
    </source>
</evidence>
<protein>
    <submittedName>
        <fullName evidence="1">Uncharacterized protein</fullName>
    </submittedName>
</protein>
<keyword evidence="2" id="KW-1185">Reference proteome</keyword>
<dbReference type="Proteomes" id="UP000291084">
    <property type="component" value="Chromosome 4"/>
</dbReference>
<sequence length="88" mass="10084">MKFNITSFSKNRNLHLCIVWENGKSEIALEEKNETPSRPPSRLPNTLHSLLELPLCAVHGFSLLFLAIRAVFHFPFTNTLHLNCKIII</sequence>
<gene>
    <name evidence="1" type="primary">Vigan.04G093200</name>
    <name evidence="1" type="ORF">VIGAN_04093200</name>
</gene>
<evidence type="ECO:0000313" key="1">
    <source>
        <dbReference type="EMBL" id="BAT83730.1"/>
    </source>
</evidence>
<proteinExistence type="predicted"/>
<dbReference type="EMBL" id="AP015037">
    <property type="protein sequence ID" value="BAT83730.1"/>
    <property type="molecule type" value="Genomic_DNA"/>
</dbReference>